<dbReference type="Proteomes" id="UP000722050">
    <property type="component" value="Unassembled WGS sequence"/>
</dbReference>
<reference evidence="1" key="1">
    <citation type="submission" date="2020-04" db="EMBL/GenBank/DDBJ databases">
        <title>Deep metagenomics examines the oral microbiome during advanced dental caries in children, revealing novel taxa and co-occurrences with host molecules.</title>
        <authorList>
            <person name="Baker J.L."/>
            <person name="Morton J.T."/>
            <person name="Dinis M."/>
            <person name="Alvarez R."/>
            <person name="Tran N.C."/>
            <person name="Knight R."/>
            <person name="Edlund A."/>
        </authorList>
    </citation>
    <scope>NUCLEOTIDE SEQUENCE</scope>
    <source>
        <strain evidence="1">JCVI_24_bin.8</strain>
    </source>
</reference>
<comment type="caution">
    <text evidence="1">The sequence shown here is derived from an EMBL/GenBank/DDBJ whole genome shotgun (WGS) entry which is preliminary data.</text>
</comment>
<proteinExistence type="predicted"/>
<evidence type="ECO:0000313" key="2">
    <source>
        <dbReference type="Proteomes" id="UP000722050"/>
    </source>
</evidence>
<dbReference type="AlphaFoldDB" id="A0A930EF82"/>
<name>A0A930EF82_9FIRM</name>
<protein>
    <submittedName>
        <fullName evidence="1">Uncharacterized protein</fullName>
    </submittedName>
</protein>
<organism evidence="1 2">
    <name type="scientific">Mogibacterium diversum</name>
    <dbReference type="NCBI Taxonomy" id="114527"/>
    <lineage>
        <taxon>Bacteria</taxon>
        <taxon>Bacillati</taxon>
        <taxon>Bacillota</taxon>
        <taxon>Clostridia</taxon>
        <taxon>Peptostreptococcales</taxon>
        <taxon>Anaerovoracaceae</taxon>
        <taxon>Mogibacterium</taxon>
    </lineage>
</organism>
<evidence type="ECO:0000313" key="1">
    <source>
        <dbReference type="EMBL" id="MBF1352440.1"/>
    </source>
</evidence>
<accession>A0A930EF82</accession>
<gene>
    <name evidence="1" type="ORF">HXM71_04900</name>
</gene>
<dbReference type="EMBL" id="JABZQH010000161">
    <property type="protein sequence ID" value="MBF1352440.1"/>
    <property type="molecule type" value="Genomic_DNA"/>
</dbReference>
<sequence length="443" mass="50231">MSDEEKDWLKVAKLNQDKSEALLSEMKALNKEWANINKSHDDFLSSVENMLGMRNSREINREEVLVRESQPVEDLTWSELVEEANKCYSDEINFEDLLSEAEFLEAYERLAEIDKEFTKKTGLRKKDLVFLGIAIALQCARQYILDPWLKNNRDGATSNDEAGRKNNAESGWYYVATEKILTNRVPYDVQQYGDNATIQGFLKGGDHRAMTLGHDPVLGWIFGTANIMTSTVTRRDFVSAHVKCINNTNKIYSLANTGVLFTKVIKRVAENGMEGKIALAAAIAREFLHLKSDIYTKRGLPIPGISILSPEFSKKLAQYGIDTASIGVEASLSSLINSIIGMIHRLYLDEEKGEEKFFEVRTRKIILYSNLIASTSNVIASVFLDRYDLLDVGGMLVTITRLITDVRFICKVKDEFVQSKLDIQFEGIQSEIDELYNNKFRQA</sequence>